<evidence type="ECO:0000256" key="6">
    <source>
        <dbReference type="ARBA" id="ARBA00022840"/>
    </source>
</evidence>
<dbReference type="EMBL" id="CAFBLO010000021">
    <property type="protein sequence ID" value="CAB4862928.1"/>
    <property type="molecule type" value="Genomic_DNA"/>
</dbReference>
<evidence type="ECO:0000313" key="9">
    <source>
        <dbReference type="EMBL" id="CAB4862928.1"/>
    </source>
</evidence>
<dbReference type="GO" id="GO:0046654">
    <property type="term" value="P:tetrahydrofolate biosynthetic process"/>
    <property type="evidence" value="ECO:0007669"/>
    <property type="project" value="UniProtKB-UniPathway"/>
</dbReference>
<keyword evidence="6" id="KW-0067">ATP-binding</keyword>
<protein>
    <recommendedName>
        <fullName evidence="2">2-amino-4-hydroxy-6-hydroxymethyldihydropteridine diphosphokinase</fullName>
        <ecNumber evidence="2">2.7.6.3</ecNumber>
    </recommendedName>
</protein>
<organism evidence="9">
    <name type="scientific">freshwater metagenome</name>
    <dbReference type="NCBI Taxonomy" id="449393"/>
    <lineage>
        <taxon>unclassified sequences</taxon>
        <taxon>metagenomes</taxon>
        <taxon>ecological metagenomes</taxon>
    </lineage>
</organism>
<sequence length="52" mass="5626">MFGDLIEDGNLVIPHPRAHERSFVLVPWLSIDPDATIPGRGPVRDLPAAVPA</sequence>
<dbReference type="GO" id="GO:0046656">
    <property type="term" value="P:folic acid biosynthetic process"/>
    <property type="evidence" value="ECO:0007669"/>
    <property type="project" value="UniProtKB-KW"/>
</dbReference>
<proteinExistence type="predicted"/>
<keyword evidence="5" id="KW-0418">Kinase</keyword>
<dbReference type="Gene3D" id="3.30.70.560">
    <property type="entry name" value="7,8-Dihydro-6-hydroxymethylpterin-pyrophosphokinase HPPK"/>
    <property type="match status" value="1"/>
</dbReference>
<dbReference type="Pfam" id="PF01288">
    <property type="entry name" value="HPPK"/>
    <property type="match status" value="1"/>
</dbReference>
<evidence type="ECO:0000256" key="1">
    <source>
        <dbReference type="ARBA" id="ARBA00005051"/>
    </source>
</evidence>
<evidence type="ECO:0000256" key="2">
    <source>
        <dbReference type="ARBA" id="ARBA00013253"/>
    </source>
</evidence>
<dbReference type="InterPro" id="IPR000550">
    <property type="entry name" value="Hppk"/>
</dbReference>
<dbReference type="GO" id="GO:0005524">
    <property type="term" value="F:ATP binding"/>
    <property type="evidence" value="ECO:0007669"/>
    <property type="project" value="UniProtKB-KW"/>
</dbReference>
<keyword evidence="4" id="KW-0547">Nucleotide-binding</keyword>
<dbReference type="UniPathway" id="UPA00077">
    <property type="reaction ID" value="UER00155"/>
</dbReference>
<feature type="domain" description="7,8-dihydro-6-hydroxymethylpterin-pyrophosphokinase" evidence="8">
    <location>
        <begin position="5"/>
        <end position="33"/>
    </location>
</feature>
<evidence type="ECO:0000259" key="8">
    <source>
        <dbReference type="Pfam" id="PF01288"/>
    </source>
</evidence>
<dbReference type="SUPFAM" id="SSF55083">
    <property type="entry name" value="6-hydroxymethyl-7,8-dihydropterin pyrophosphokinase, HPPK"/>
    <property type="match status" value="1"/>
</dbReference>
<evidence type="ECO:0000256" key="5">
    <source>
        <dbReference type="ARBA" id="ARBA00022777"/>
    </source>
</evidence>
<evidence type="ECO:0000256" key="7">
    <source>
        <dbReference type="ARBA" id="ARBA00022909"/>
    </source>
</evidence>
<dbReference type="EC" id="2.7.6.3" evidence="2"/>
<accession>A0A6J7D1I6</accession>
<dbReference type="GO" id="GO:0016301">
    <property type="term" value="F:kinase activity"/>
    <property type="evidence" value="ECO:0007669"/>
    <property type="project" value="UniProtKB-KW"/>
</dbReference>
<dbReference type="InterPro" id="IPR035907">
    <property type="entry name" value="Hppk_sf"/>
</dbReference>
<dbReference type="GO" id="GO:0003848">
    <property type="term" value="F:2-amino-4-hydroxy-6-hydroxymethyldihydropteridine diphosphokinase activity"/>
    <property type="evidence" value="ECO:0007669"/>
    <property type="project" value="UniProtKB-EC"/>
</dbReference>
<reference evidence="9" key="1">
    <citation type="submission" date="2020-05" db="EMBL/GenBank/DDBJ databases">
        <authorList>
            <person name="Chiriac C."/>
            <person name="Salcher M."/>
            <person name="Ghai R."/>
            <person name="Kavagutti S V."/>
        </authorList>
    </citation>
    <scope>NUCLEOTIDE SEQUENCE</scope>
</reference>
<dbReference type="AlphaFoldDB" id="A0A6J7D1I6"/>
<keyword evidence="7" id="KW-0289">Folate biosynthesis</keyword>
<keyword evidence="3" id="KW-0808">Transferase</keyword>
<evidence type="ECO:0000256" key="3">
    <source>
        <dbReference type="ARBA" id="ARBA00022679"/>
    </source>
</evidence>
<comment type="pathway">
    <text evidence="1">Cofactor biosynthesis; tetrahydrofolate biosynthesis; 2-amino-4-hydroxy-6-hydroxymethyl-7,8-dihydropteridine diphosphate from 7,8-dihydroneopterin triphosphate: step 4/4.</text>
</comment>
<evidence type="ECO:0000256" key="4">
    <source>
        <dbReference type="ARBA" id="ARBA00022741"/>
    </source>
</evidence>
<name>A0A6J7D1I6_9ZZZZ</name>
<gene>
    <name evidence="9" type="ORF">UFOPK3364_00347</name>
</gene>